<evidence type="ECO:0000256" key="1">
    <source>
        <dbReference type="ARBA" id="ARBA00023157"/>
    </source>
</evidence>
<comment type="caution">
    <text evidence="2">The sequence shown here is derived from an EMBL/GenBank/DDBJ whole genome shotgun (WGS) entry which is preliminary data.</text>
</comment>
<keyword evidence="1" id="KW-1015">Disulfide bond</keyword>
<dbReference type="SUPFAM" id="SSF58069">
    <property type="entry name" value="Virus ectodomain"/>
    <property type="match status" value="1"/>
</dbReference>
<feature type="non-terminal residue" evidence="2">
    <location>
        <position position="95"/>
    </location>
</feature>
<accession>A0A7K5BDV7</accession>
<dbReference type="PANTHER" id="PTHR10424">
    <property type="entry name" value="VIRAL ENVELOPE PROTEIN"/>
    <property type="match status" value="1"/>
</dbReference>
<keyword evidence="3" id="KW-1185">Reference proteome</keyword>
<dbReference type="AlphaFoldDB" id="A0A7K5BDV7"/>
<organism evidence="2 3">
    <name type="scientific">Furnarius figulus</name>
    <dbReference type="NCBI Taxonomy" id="463165"/>
    <lineage>
        <taxon>Eukaryota</taxon>
        <taxon>Metazoa</taxon>
        <taxon>Chordata</taxon>
        <taxon>Craniata</taxon>
        <taxon>Vertebrata</taxon>
        <taxon>Euteleostomi</taxon>
        <taxon>Archelosauria</taxon>
        <taxon>Archosauria</taxon>
        <taxon>Dinosauria</taxon>
        <taxon>Saurischia</taxon>
        <taxon>Theropoda</taxon>
        <taxon>Coelurosauria</taxon>
        <taxon>Aves</taxon>
        <taxon>Neognathae</taxon>
        <taxon>Neoaves</taxon>
        <taxon>Telluraves</taxon>
        <taxon>Australaves</taxon>
        <taxon>Passeriformes</taxon>
        <taxon>Furnariidae</taxon>
        <taxon>Furnarius</taxon>
    </lineage>
</organism>
<reference evidence="2 3" key="1">
    <citation type="submission" date="2019-09" db="EMBL/GenBank/DDBJ databases">
        <title>Bird 10,000 Genomes (B10K) Project - Family phase.</title>
        <authorList>
            <person name="Zhang G."/>
        </authorList>
    </citation>
    <scope>NUCLEOTIDE SEQUENCE [LARGE SCALE GENOMIC DNA]</scope>
    <source>
        <strain evidence="2">B10K-DU-003-06</strain>
    </source>
</reference>
<dbReference type="Pfam" id="PF00429">
    <property type="entry name" value="TLV_coat"/>
    <property type="match status" value="1"/>
</dbReference>
<evidence type="ECO:0000313" key="2">
    <source>
        <dbReference type="EMBL" id="NWR94201.1"/>
    </source>
</evidence>
<dbReference type="InterPro" id="IPR018154">
    <property type="entry name" value="TLV/ENV_coat_polyprotein"/>
</dbReference>
<gene>
    <name evidence="2" type="primary">Ervv2_1</name>
    <name evidence="2" type="ORF">FURFIG_R15319</name>
</gene>
<dbReference type="PANTHER" id="PTHR10424:SF73">
    <property type="entry name" value="ENDOGENOUS RETROVIRUS GROUP FC1 ENV POLYPROTEIN-RELATED"/>
    <property type="match status" value="1"/>
</dbReference>
<dbReference type="Gene3D" id="1.10.287.210">
    <property type="match status" value="1"/>
</dbReference>
<dbReference type="EMBL" id="VYZD01001477">
    <property type="protein sequence ID" value="NWR94201.1"/>
    <property type="molecule type" value="Genomic_DNA"/>
</dbReference>
<evidence type="ECO:0000313" key="3">
    <source>
        <dbReference type="Proteomes" id="UP000529852"/>
    </source>
</evidence>
<name>A0A7K5BDV7_9FURN</name>
<feature type="non-terminal residue" evidence="2">
    <location>
        <position position="1"/>
    </location>
</feature>
<sequence length="95" mass="10634">TKFHSIVHWFLPWLRVSKLKKTIVNLSATTEIIENETMYAIRALQIEITSLSQVVLQNRRALDLLLASQGGVCKVTNSSCCMYIDHSGGISTNLN</sequence>
<protein>
    <submittedName>
        <fullName evidence="2">ERVV2 protein</fullName>
    </submittedName>
</protein>
<proteinExistence type="predicted"/>
<dbReference type="Proteomes" id="UP000529852">
    <property type="component" value="Unassembled WGS sequence"/>
</dbReference>